<proteinExistence type="predicted"/>
<evidence type="ECO:0000313" key="3">
    <source>
        <dbReference type="Proteomes" id="UP000226031"/>
    </source>
</evidence>
<dbReference type="AlphaFoldDB" id="A0A2B7ZAF5"/>
<reference evidence="2 3" key="1">
    <citation type="submission" date="2017-10" db="EMBL/GenBank/DDBJ databases">
        <title>Comparative genomics in systemic dimorphic fungi from Ajellomycetaceae.</title>
        <authorList>
            <person name="Munoz J.F."/>
            <person name="Mcewen J.G."/>
            <person name="Clay O.K."/>
            <person name="Cuomo C.A."/>
        </authorList>
    </citation>
    <scope>NUCLEOTIDE SEQUENCE [LARGE SCALE GENOMIC DNA]</scope>
    <source>
        <strain evidence="2 3">UAMH4076</strain>
    </source>
</reference>
<sequence length="59" mass="6015">MSGSGESALLRLSTMQNKEAAGTAGCIVFLSSAGAVLLGRLAVTGGRALLRRVDSSGYW</sequence>
<feature type="transmembrane region" description="Helical" evidence="1">
    <location>
        <begin position="20"/>
        <end position="43"/>
    </location>
</feature>
<organism evidence="2 3">
    <name type="scientific">[Emmonsia] crescens</name>
    <dbReference type="NCBI Taxonomy" id="73230"/>
    <lineage>
        <taxon>Eukaryota</taxon>
        <taxon>Fungi</taxon>
        <taxon>Dikarya</taxon>
        <taxon>Ascomycota</taxon>
        <taxon>Pezizomycotina</taxon>
        <taxon>Eurotiomycetes</taxon>
        <taxon>Eurotiomycetidae</taxon>
        <taxon>Onygenales</taxon>
        <taxon>Ajellomycetaceae</taxon>
        <taxon>Emergomyces</taxon>
    </lineage>
</organism>
<name>A0A2B7ZAF5_9EURO</name>
<accession>A0A2B7ZAF5</accession>
<evidence type="ECO:0000256" key="1">
    <source>
        <dbReference type="SAM" id="Phobius"/>
    </source>
</evidence>
<keyword evidence="1" id="KW-0472">Membrane</keyword>
<keyword evidence="3" id="KW-1185">Reference proteome</keyword>
<dbReference type="Proteomes" id="UP000226031">
    <property type="component" value="Unassembled WGS sequence"/>
</dbReference>
<dbReference type="EMBL" id="PDND01000186">
    <property type="protein sequence ID" value="PGH30199.1"/>
    <property type="molecule type" value="Genomic_DNA"/>
</dbReference>
<evidence type="ECO:0000313" key="2">
    <source>
        <dbReference type="EMBL" id="PGH30199.1"/>
    </source>
</evidence>
<keyword evidence="1" id="KW-0812">Transmembrane</keyword>
<comment type="caution">
    <text evidence="2">The sequence shown here is derived from an EMBL/GenBank/DDBJ whole genome shotgun (WGS) entry which is preliminary data.</text>
</comment>
<keyword evidence="1" id="KW-1133">Transmembrane helix</keyword>
<protein>
    <submittedName>
        <fullName evidence="2">Uncharacterized protein</fullName>
    </submittedName>
</protein>
<gene>
    <name evidence="2" type="ORF">GX50_07026</name>
</gene>